<accession>A0A7M1XJY5</accession>
<dbReference type="KEGG" id="trc:DYE49_02085"/>
<feature type="transmembrane region" description="Helical" evidence="1">
    <location>
        <begin position="96"/>
        <end position="116"/>
    </location>
</feature>
<gene>
    <name evidence="2" type="ORF">DYE49_02085</name>
</gene>
<feature type="transmembrane region" description="Helical" evidence="1">
    <location>
        <begin position="67"/>
        <end position="84"/>
    </location>
</feature>
<organism evidence="2 3">
    <name type="scientific">Treponema rectale</name>
    <dbReference type="NCBI Taxonomy" id="744512"/>
    <lineage>
        <taxon>Bacteria</taxon>
        <taxon>Pseudomonadati</taxon>
        <taxon>Spirochaetota</taxon>
        <taxon>Spirochaetia</taxon>
        <taxon>Spirochaetales</taxon>
        <taxon>Treponemataceae</taxon>
        <taxon>Treponema</taxon>
    </lineage>
</organism>
<evidence type="ECO:0000256" key="1">
    <source>
        <dbReference type="SAM" id="Phobius"/>
    </source>
</evidence>
<evidence type="ECO:0000313" key="3">
    <source>
        <dbReference type="Proteomes" id="UP000593591"/>
    </source>
</evidence>
<proteinExistence type="predicted"/>
<feature type="transmembrane region" description="Helical" evidence="1">
    <location>
        <begin position="37"/>
        <end position="60"/>
    </location>
</feature>
<dbReference type="Proteomes" id="UP000593591">
    <property type="component" value="Chromosome"/>
</dbReference>
<evidence type="ECO:0000313" key="2">
    <source>
        <dbReference type="EMBL" id="QOS39305.1"/>
    </source>
</evidence>
<protein>
    <submittedName>
        <fullName evidence="2">Uncharacterized protein</fullName>
    </submittedName>
</protein>
<name>A0A7M1XJY5_9SPIR</name>
<keyword evidence="1" id="KW-0472">Membrane</keyword>
<keyword evidence="1" id="KW-1133">Transmembrane helix</keyword>
<dbReference type="AlphaFoldDB" id="A0A7M1XJY5"/>
<keyword evidence="1" id="KW-0812">Transmembrane</keyword>
<feature type="transmembrane region" description="Helical" evidence="1">
    <location>
        <begin position="7"/>
        <end position="25"/>
    </location>
</feature>
<dbReference type="EMBL" id="CP031517">
    <property type="protein sequence ID" value="QOS39305.1"/>
    <property type="molecule type" value="Genomic_DNA"/>
</dbReference>
<sequence>MYKKITILIVGLIALGLMIGLPFSFNNDELVKDTAVLVFYIISKSIFGLIFIFAVVWSVLQERARGAIALILLVATLLQGFPPLCRASLFMGAFTLPFNILVIAFGLIGFTVVFMMNHFSSVKQLESDQKYVGKEIPVQEEKDILDTKGE</sequence>
<reference evidence="2 3" key="1">
    <citation type="submission" date="2018-08" db="EMBL/GenBank/DDBJ databases">
        <title>The first complete genome of Treponema rectale (CHPAT), a commensal spirochete of the bovine rectum.</title>
        <authorList>
            <person name="Staton G.J."/>
            <person name="Clegg S.R."/>
            <person name="Carter S.D."/>
            <person name="Radford A.D."/>
            <person name="Darby A."/>
            <person name="Hall N."/>
            <person name="Birtles R.J."/>
            <person name="Evans N.J."/>
        </authorList>
    </citation>
    <scope>NUCLEOTIDE SEQUENCE [LARGE SCALE GENOMIC DNA]</scope>
    <source>
        <strain evidence="2 3">CHPA</strain>
    </source>
</reference>